<keyword evidence="2" id="KW-1185">Reference proteome</keyword>
<name>A0A392PV45_9FABA</name>
<evidence type="ECO:0000313" key="2">
    <source>
        <dbReference type="Proteomes" id="UP000265520"/>
    </source>
</evidence>
<dbReference type="AlphaFoldDB" id="A0A392PV45"/>
<proteinExistence type="predicted"/>
<dbReference type="EMBL" id="LXQA010095356">
    <property type="protein sequence ID" value="MCI15186.1"/>
    <property type="molecule type" value="Genomic_DNA"/>
</dbReference>
<sequence>MAFVPSSSAKGKPLIVQNPDEEEAFRALWQSKILIPFSLGPLSRAFL</sequence>
<reference evidence="1 2" key="1">
    <citation type="journal article" date="2018" name="Front. Plant Sci.">
        <title>Red Clover (Trifolium pratense) and Zigzag Clover (T. medium) - A Picture of Genomic Similarities and Differences.</title>
        <authorList>
            <person name="Dluhosova J."/>
            <person name="Istvanek J."/>
            <person name="Nedelnik J."/>
            <person name="Repkova J."/>
        </authorList>
    </citation>
    <scope>NUCLEOTIDE SEQUENCE [LARGE SCALE GENOMIC DNA]</scope>
    <source>
        <strain evidence="2">cv. 10/8</strain>
        <tissue evidence="1">Leaf</tissue>
    </source>
</reference>
<evidence type="ECO:0000313" key="1">
    <source>
        <dbReference type="EMBL" id="MCI15186.1"/>
    </source>
</evidence>
<protein>
    <submittedName>
        <fullName evidence="1">Uncharacterized protein</fullName>
    </submittedName>
</protein>
<dbReference type="Proteomes" id="UP000265520">
    <property type="component" value="Unassembled WGS sequence"/>
</dbReference>
<accession>A0A392PV45</accession>
<organism evidence="1 2">
    <name type="scientific">Trifolium medium</name>
    <dbReference type="NCBI Taxonomy" id="97028"/>
    <lineage>
        <taxon>Eukaryota</taxon>
        <taxon>Viridiplantae</taxon>
        <taxon>Streptophyta</taxon>
        <taxon>Embryophyta</taxon>
        <taxon>Tracheophyta</taxon>
        <taxon>Spermatophyta</taxon>
        <taxon>Magnoliopsida</taxon>
        <taxon>eudicotyledons</taxon>
        <taxon>Gunneridae</taxon>
        <taxon>Pentapetalae</taxon>
        <taxon>rosids</taxon>
        <taxon>fabids</taxon>
        <taxon>Fabales</taxon>
        <taxon>Fabaceae</taxon>
        <taxon>Papilionoideae</taxon>
        <taxon>50 kb inversion clade</taxon>
        <taxon>NPAAA clade</taxon>
        <taxon>Hologalegina</taxon>
        <taxon>IRL clade</taxon>
        <taxon>Trifolieae</taxon>
        <taxon>Trifolium</taxon>
    </lineage>
</organism>
<comment type="caution">
    <text evidence="1">The sequence shown here is derived from an EMBL/GenBank/DDBJ whole genome shotgun (WGS) entry which is preliminary data.</text>
</comment>